<feature type="region of interest" description="Disordered" evidence="1">
    <location>
        <begin position="1"/>
        <end position="61"/>
    </location>
</feature>
<gene>
    <name evidence="2" type="ORF">GMOD_00000043</name>
</gene>
<organism evidence="2 3">
    <name type="scientific">Pyrenophora seminiperda CCB06</name>
    <dbReference type="NCBI Taxonomy" id="1302712"/>
    <lineage>
        <taxon>Eukaryota</taxon>
        <taxon>Fungi</taxon>
        <taxon>Dikarya</taxon>
        <taxon>Ascomycota</taxon>
        <taxon>Pezizomycotina</taxon>
        <taxon>Dothideomycetes</taxon>
        <taxon>Pleosporomycetidae</taxon>
        <taxon>Pleosporales</taxon>
        <taxon>Pleosporineae</taxon>
        <taxon>Pleosporaceae</taxon>
        <taxon>Pyrenophora</taxon>
    </lineage>
</organism>
<feature type="compositionally biased region" description="Basic and acidic residues" evidence="1">
    <location>
        <begin position="314"/>
        <end position="325"/>
    </location>
</feature>
<dbReference type="Proteomes" id="UP000265663">
    <property type="component" value="Unassembled WGS sequence"/>
</dbReference>
<accession>A0A3M7M689</accession>
<proteinExistence type="predicted"/>
<protein>
    <submittedName>
        <fullName evidence="2">Uncharacterized protein</fullName>
    </submittedName>
</protein>
<feature type="compositionally biased region" description="Polar residues" evidence="1">
    <location>
        <begin position="292"/>
        <end position="306"/>
    </location>
</feature>
<feature type="compositionally biased region" description="Polar residues" evidence="1">
    <location>
        <begin position="47"/>
        <end position="59"/>
    </location>
</feature>
<reference evidence="2 3" key="1">
    <citation type="journal article" date="2014" name="PLoS ONE">
        <title>De novo Genome Assembly of the Fungal Plant Pathogen Pyrenophora semeniperda.</title>
        <authorList>
            <person name="Soliai M.M."/>
            <person name="Meyer S.E."/>
            <person name="Udall J.A."/>
            <person name="Elzinga D.E."/>
            <person name="Hermansen R.A."/>
            <person name="Bodily P.M."/>
            <person name="Hart A.A."/>
            <person name="Coleman C.E."/>
        </authorList>
    </citation>
    <scope>NUCLEOTIDE SEQUENCE [LARGE SCALE GENOMIC DNA]</scope>
    <source>
        <strain evidence="2 3">CCB06</strain>
        <tissue evidence="2">Mycelium</tissue>
    </source>
</reference>
<dbReference type="AlphaFoldDB" id="A0A3M7M689"/>
<keyword evidence="3" id="KW-1185">Reference proteome</keyword>
<feature type="region of interest" description="Disordered" evidence="1">
    <location>
        <begin position="262"/>
        <end position="341"/>
    </location>
</feature>
<evidence type="ECO:0000256" key="1">
    <source>
        <dbReference type="SAM" id="MobiDB-lite"/>
    </source>
</evidence>
<dbReference type="EMBL" id="KE747824">
    <property type="protein sequence ID" value="RMZ70011.1"/>
    <property type="molecule type" value="Genomic_DNA"/>
</dbReference>
<sequence length="481" mass="54835">MASLPSSSSTASVPPTPSTAYSHEPMASPHCSQPTTTETDTPDRTTAPGTKNKQGNSSGHGFGPNAPSRYLLFPASANITAIELLTFLPNSVHCAEFLYRFFANGGSYVLLYTILNQQRSLLVEWSQRRNRQVIYETMRRAGYEQWGNKARNAVLEKQDQAWNEANISVKGYKAPGQVYKKGQRVVESIPFRDLAADVRQVPQGDDALDMTRMIQHCVQNPHDAWLYPRDWDALLSHLGGPSAMRHEHTDREAFKRWIKVKSSQEHNLQPTVSPEAHEKDERSKKRKMKAVESSSTAELTSGTEAQPQKRRRERQKEATEIENDTKAGTSGQMKDGQKQVYQRSDEYVAPPANSIIPFAEAYAEAVNPENEALTDAFFEEGQLWEDDPYSAYAFGGPRHTPPYRWLYLIHLPDPADYSGWAENLRWAFVQNSLYSHPQRPDAWNESPEHMEQIVQIRRELYWMSDEYQEQLSDYEDDSRTD</sequence>
<evidence type="ECO:0000313" key="2">
    <source>
        <dbReference type="EMBL" id="RMZ70011.1"/>
    </source>
</evidence>
<dbReference type="OrthoDB" id="3799525at2759"/>
<feature type="compositionally biased region" description="Low complexity" evidence="1">
    <location>
        <begin position="1"/>
        <end position="22"/>
    </location>
</feature>
<name>A0A3M7M689_9PLEO</name>
<evidence type="ECO:0000313" key="3">
    <source>
        <dbReference type="Proteomes" id="UP000265663"/>
    </source>
</evidence>